<sequence length="358" mass="40128">MNAVRLSLIRLWALLGKEFRQMLRDPRMRFFIIVPPLVQLVIFGYAATFDVRVADVAVVDEANIAASRELIDAVAATGHFRLTHVGDMDAAEHLLERSDVRAILRFPWDFDGTGQLQLIGDGSDSNSAQLVMGQLSATLRDHLLQNRQPPLELITRAWFNQNLEDRYYFVPGIMANVVLIATMILVAMTVVREREHGTLERLMVTPLAKLEFIVGKLIPVALIGLFDVILITLVAVYLFDVPFRGSFMALVAGTMLYLMSTLGMGLLISSYASTQQQAMLTAFFFLMPMVILSGFAFPIRNMPEWIQYVTYLDPLRYYLVVVRDLFLKGGGLASHPFQFGMMGLLGSSALGLSLFRLR</sequence>
<keyword evidence="5 8" id="KW-0812">Transmembrane</keyword>
<evidence type="ECO:0000313" key="13">
    <source>
        <dbReference type="Proteomes" id="UP000239648"/>
    </source>
</evidence>
<gene>
    <name evidence="11" type="ORF">B0H24_102341</name>
    <name evidence="10" type="ORF">BY455_12341</name>
</gene>
<dbReference type="Proteomes" id="UP000239446">
    <property type="component" value="Unassembled WGS sequence"/>
</dbReference>
<dbReference type="InterPro" id="IPR013525">
    <property type="entry name" value="ABC2_TM"/>
</dbReference>
<evidence type="ECO:0000256" key="7">
    <source>
        <dbReference type="ARBA" id="ARBA00023136"/>
    </source>
</evidence>
<keyword evidence="7 8" id="KW-0472">Membrane</keyword>
<dbReference type="EMBL" id="PTIU01000023">
    <property type="protein sequence ID" value="PPK53864.1"/>
    <property type="molecule type" value="Genomic_DNA"/>
</dbReference>
<keyword evidence="6 8" id="KW-1133">Transmembrane helix</keyword>
<evidence type="ECO:0000313" key="11">
    <source>
        <dbReference type="EMBL" id="PPK53864.1"/>
    </source>
</evidence>
<dbReference type="InterPro" id="IPR047817">
    <property type="entry name" value="ABC2_TM_bact-type"/>
</dbReference>
<name>A0A2S6G4G3_9GAMM</name>
<dbReference type="Proteomes" id="UP000239648">
    <property type="component" value="Unassembled WGS sequence"/>
</dbReference>
<evidence type="ECO:0000256" key="8">
    <source>
        <dbReference type="SAM" id="Phobius"/>
    </source>
</evidence>
<evidence type="ECO:0000256" key="4">
    <source>
        <dbReference type="ARBA" id="ARBA00022475"/>
    </source>
</evidence>
<keyword evidence="4" id="KW-1003">Cell membrane</keyword>
<feature type="transmembrane region" description="Helical" evidence="8">
    <location>
        <begin position="245"/>
        <end position="268"/>
    </location>
</feature>
<dbReference type="PANTHER" id="PTHR30294">
    <property type="entry name" value="MEMBRANE COMPONENT OF ABC TRANSPORTER YHHJ-RELATED"/>
    <property type="match status" value="1"/>
</dbReference>
<feature type="transmembrane region" description="Helical" evidence="8">
    <location>
        <begin position="280"/>
        <end position="299"/>
    </location>
</feature>
<dbReference type="GO" id="GO:0005886">
    <property type="term" value="C:plasma membrane"/>
    <property type="evidence" value="ECO:0007669"/>
    <property type="project" value="UniProtKB-SubCell"/>
</dbReference>
<dbReference type="OrthoDB" id="9808686at2"/>
<feature type="domain" description="ABC transmembrane type-2" evidence="9">
    <location>
        <begin position="128"/>
        <end position="358"/>
    </location>
</feature>
<keyword evidence="3" id="KW-0813">Transport</keyword>
<feature type="transmembrane region" description="Helical" evidence="8">
    <location>
        <begin position="30"/>
        <end position="48"/>
    </location>
</feature>
<evidence type="ECO:0000256" key="2">
    <source>
        <dbReference type="ARBA" id="ARBA00007783"/>
    </source>
</evidence>
<proteinExistence type="inferred from homology"/>
<evidence type="ECO:0000256" key="3">
    <source>
        <dbReference type="ARBA" id="ARBA00022448"/>
    </source>
</evidence>
<keyword evidence="13" id="KW-1185">Reference proteome</keyword>
<evidence type="ECO:0000259" key="9">
    <source>
        <dbReference type="PROSITE" id="PS51012"/>
    </source>
</evidence>
<comment type="similarity">
    <text evidence="2">Belongs to the ABC-2 integral membrane protein family.</text>
</comment>
<dbReference type="RefSeq" id="WP_104416917.1">
    <property type="nucleotide sequence ID" value="NZ_PTIT01000023.1"/>
</dbReference>
<evidence type="ECO:0000313" key="12">
    <source>
        <dbReference type="Proteomes" id="UP000239446"/>
    </source>
</evidence>
<protein>
    <submittedName>
        <fullName evidence="11">ABC-2 type transport system permease protein</fullName>
    </submittedName>
</protein>
<dbReference type="GO" id="GO:0140359">
    <property type="term" value="F:ABC-type transporter activity"/>
    <property type="evidence" value="ECO:0007669"/>
    <property type="project" value="InterPro"/>
</dbReference>
<feature type="transmembrane region" description="Helical" evidence="8">
    <location>
        <begin position="212"/>
        <end position="239"/>
    </location>
</feature>
<reference evidence="11 12" key="2">
    <citation type="submission" date="2018-02" db="EMBL/GenBank/DDBJ databases">
        <title>Subsurface microbial communities from deep shales in Ohio and West Virginia, USA.</title>
        <authorList>
            <person name="Wrighton K."/>
        </authorList>
    </citation>
    <scope>NUCLEOTIDE SEQUENCE [LARGE SCALE GENOMIC DNA]</scope>
    <source>
        <strain evidence="11 12">UTICA-S1B9</strain>
    </source>
</reference>
<evidence type="ECO:0000313" key="10">
    <source>
        <dbReference type="EMBL" id="PPK50589.1"/>
    </source>
</evidence>
<dbReference type="InterPro" id="IPR051449">
    <property type="entry name" value="ABC-2_transporter_component"/>
</dbReference>
<reference evidence="10 13" key="1">
    <citation type="submission" date="2018-02" db="EMBL/GenBank/DDBJ databases">
        <title>Deep subsurface shale carbon reservoir microbial communities from Ohio and West Virginia, USA.</title>
        <authorList>
            <person name="Wrighton K."/>
        </authorList>
    </citation>
    <scope>NUCLEOTIDE SEQUENCE [LARGE SCALE GENOMIC DNA]</scope>
    <source>
        <strain evidence="10 13">UTICA-S1B6</strain>
    </source>
</reference>
<feature type="transmembrane region" description="Helical" evidence="8">
    <location>
        <begin position="168"/>
        <end position="191"/>
    </location>
</feature>
<dbReference type="Pfam" id="PF12698">
    <property type="entry name" value="ABC2_membrane_3"/>
    <property type="match status" value="1"/>
</dbReference>
<feature type="transmembrane region" description="Helical" evidence="8">
    <location>
        <begin position="337"/>
        <end position="355"/>
    </location>
</feature>
<evidence type="ECO:0000256" key="6">
    <source>
        <dbReference type="ARBA" id="ARBA00022989"/>
    </source>
</evidence>
<dbReference type="EMBL" id="PTIT01000023">
    <property type="protein sequence ID" value="PPK50589.1"/>
    <property type="molecule type" value="Genomic_DNA"/>
</dbReference>
<evidence type="ECO:0000256" key="5">
    <source>
        <dbReference type="ARBA" id="ARBA00022692"/>
    </source>
</evidence>
<comment type="caution">
    <text evidence="11">The sequence shown here is derived from an EMBL/GenBank/DDBJ whole genome shotgun (WGS) entry which is preliminary data.</text>
</comment>
<accession>A0A2S6G4G3</accession>
<dbReference type="PROSITE" id="PS51012">
    <property type="entry name" value="ABC_TM2"/>
    <property type="match status" value="1"/>
</dbReference>
<organism evidence="11 12">
    <name type="scientific">Marinobacter persicus</name>
    <dbReference type="NCBI Taxonomy" id="930118"/>
    <lineage>
        <taxon>Bacteria</taxon>
        <taxon>Pseudomonadati</taxon>
        <taxon>Pseudomonadota</taxon>
        <taxon>Gammaproteobacteria</taxon>
        <taxon>Pseudomonadales</taxon>
        <taxon>Marinobacteraceae</taxon>
        <taxon>Marinobacter</taxon>
    </lineage>
</organism>
<comment type="subcellular location">
    <subcellularLocation>
        <location evidence="1">Cell membrane</location>
        <topology evidence="1">Multi-pass membrane protein</topology>
    </subcellularLocation>
</comment>
<dbReference type="AlphaFoldDB" id="A0A2S6G4G3"/>
<dbReference type="PANTHER" id="PTHR30294:SF29">
    <property type="entry name" value="MULTIDRUG ABC TRANSPORTER PERMEASE YBHS-RELATED"/>
    <property type="match status" value="1"/>
</dbReference>
<evidence type="ECO:0000256" key="1">
    <source>
        <dbReference type="ARBA" id="ARBA00004651"/>
    </source>
</evidence>